<sequence length="232" mass="25819">MLKGKITSLTSILLIVLLVFSACGTKPIIGSNAETAETDGVDLIADTNADALSVSMCEPVELDNHITITVNSAKLFDSLEETGYNPDGEYMVPIDDLDSEIYKDCEYLLVDFTFLYTDDSLSGQLIKGDEKLVGINSMLEPFCSDTGRRSGTWERFPSSEIVFDYDVVKNSKRYKNPKLSFDVIEGQEFNFKVVYAVPKNRVASPLYLCMSSILSSGFQKYYVDLKLPSEDL</sequence>
<evidence type="ECO:0000313" key="1">
    <source>
        <dbReference type="EMBL" id="HIU50875.1"/>
    </source>
</evidence>
<gene>
    <name evidence="1" type="ORF">IAD22_07670</name>
</gene>
<dbReference type="AlphaFoldDB" id="A0A9D1LZ43"/>
<dbReference type="Proteomes" id="UP000824118">
    <property type="component" value="Unassembled WGS sequence"/>
</dbReference>
<organism evidence="1 2">
    <name type="scientific">Candidatus Limousia pullorum</name>
    <dbReference type="NCBI Taxonomy" id="2840860"/>
    <lineage>
        <taxon>Bacteria</taxon>
        <taxon>Bacillati</taxon>
        <taxon>Bacillota</taxon>
        <taxon>Clostridia</taxon>
        <taxon>Eubacteriales</taxon>
        <taxon>Oscillospiraceae</taxon>
        <taxon>Oscillospiraceae incertae sedis</taxon>
        <taxon>Candidatus Limousia</taxon>
    </lineage>
</organism>
<reference evidence="1" key="1">
    <citation type="submission" date="2020-10" db="EMBL/GenBank/DDBJ databases">
        <authorList>
            <person name="Gilroy R."/>
        </authorList>
    </citation>
    <scope>NUCLEOTIDE SEQUENCE</scope>
    <source>
        <strain evidence="1">ChiGjej1B1-1684</strain>
    </source>
</reference>
<reference evidence="1" key="2">
    <citation type="journal article" date="2021" name="PeerJ">
        <title>Extensive microbial diversity within the chicken gut microbiome revealed by metagenomics and culture.</title>
        <authorList>
            <person name="Gilroy R."/>
            <person name="Ravi A."/>
            <person name="Getino M."/>
            <person name="Pursley I."/>
            <person name="Horton D.L."/>
            <person name="Alikhan N.F."/>
            <person name="Baker D."/>
            <person name="Gharbi K."/>
            <person name="Hall N."/>
            <person name="Watson M."/>
            <person name="Adriaenssens E.M."/>
            <person name="Foster-Nyarko E."/>
            <person name="Jarju S."/>
            <person name="Secka A."/>
            <person name="Antonio M."/>
            <person name="Oren A."/>
            <person name="Chaudhuri R.R."/>
            <person name="La Ragione R."/>
            <person name="Hildebrand F."/>
            <person name="Pallen M.J."/>
        </authorList>
    </citation>
    <scope>NUCLEOTIDE SEQUENCE</scope>
    <source>
        <strain evidence="1">ChiGjej1B1-1684</strain>
    </source>
</reference>
<proteinExistence type="predicted"/>
<accession>A0A9D1LZ43</accession>
<comment type="caution">
    <text evidence="1">The sequence shown here is derived from an EMBL/GenBank/DDBJ whole genome shotgun (WGS) entry which is preliminary data.</text>
</comment>
<dbReference type="PROSITE" id="PS51257">
    <property type="entry name" value="PROKAR_LIPOPROTEIN"/>
    <property type="match status" value="1"/>
</dbReference>
<dbReference type="EMBL" id="DVNG01000114">
    <property type="protein sequence ID" value="HIU50875.1"/>
    <property type="molecule type" value="Genomic_DNA"/>
</dbReference>
<protein>
    <submittedName>
        <fullName evidence="1">Uncharacterized protein</fullName>
    </submittedName>
</protein>
<name>A0A9D1LZ43_9FIRM</name>
<evidence type="ECO:0000313" key="2">
    <source>
        <dbReference type="Proteomes" id="UP000824118"/>
    </source>
</evidence>